<organism evidence="1">
    <name type="scientific">marine sediment metagenome</name>
    <dbReference type="NCBI Taxonomy" id="412755"/>
    <lineage>
        <taxon>unclassified sequences</taxon>
        <taxon>metagenomes</taxon>
        <taxon>ecological metagenomes</taxon>
    </lineage>
</organism>
<dbReference type="EMBL" id="BARS01028298">
    <property type="protein sequence ID" value="GAG06790.1"/>
    <property type="molecule type" value="Genomic_DNA"/>
</dbReference>
<dbReference type="AlphaFoldDB" id="X0UM96"/>
<gene>
    <name evidence="1" type="ORF">S01H1_44363</name>
</gene>
<accession>X0UM96</accession>
<comment type="caution">
    <text evidence="1">The sequence shown here is derived from an EMBL/GenBank/DDBJ whole genome shotgun (WGS) entry which is preliminary data.</text>
</comment>
<proteinExistence type="predicted"/>
<sequence length="34" mass="3891">MALDETPWPDSLCFQEGRLEEKNLNARGRDIKSA</sequence>
<reference evidence="1" key="1">
    <citation type="journal article" date="2014" name="Front. Microbiol.">
        <title>High frequency of phylogenetically diverse reductive dehalogenase-homologous genes in deep subseafloor sedimentary metagenomes.</title>
        <authorList>
            <person name="Kawai M."/>
            <person name="Futagami T."/>
            <person name="Toyoda A."/>
            <person name="Takaki Y."/>
            <person name="Nishi S."/>
            <person name="Hori S."/>
            <person name="Arai W."/>
            <person name="Tsubouchi T."/>
            <person name="Morono Y."/>
            <person name="Uchiyama I."/>
            <person name="Ito T."/>
            <person name="Fujiyama A."/>
            <person name="Inagaki F."/>
            <person name="Takami H."/>
        </authorList>
    </citation>
    <scope>NUCLEOTIDE SEQUENCE</scope>
    <source>
        <strain evidence="1">Expedition CK06-06</strain>
    </source>
</reference>
<name>X0UM96_9ZZZZ</name>
<feature type="non-terminal residue" evidence="1">
    <location>
        <position position="34"/>
    </location>
</feature>
<protein>
    <submittedName>
        <fullName evidence="1">Uncharacterized protein</fullName>
    </submittedName>
</protein>
<evidence type="ECO:0000313" key="1">
    <source>
        <dbReference type="EMBL" id="GAG06790.1"/>
    </source>
</evidence>